<keyword evidence="4" id="KW-0805">Transcription regulation</keyword>
<keyword evidence="6" id="KW-0804">Transcription</keyword>
<gene>
    <name evidence="9" type="ORF">PHAECO_LOCUS587</name>
</gene>
<dbReference type="GO" id="GO:0097322">
    <property type="term" value="F:7SK snRNA binding"/>
    <property type="evidence" value="ECO:0007669"/>
    <property type="project" value="TreeGrafter"/>
</dbReference>
<evidence type="ECO:0000313" key="9">
    <source>
        <dbReference type="EMBL" id="CAH1117274.1"/>
    </source>
</evidence>
<evidence type="ECO:0000256" key="5">
    <source>
        <dbReference type="ARBA" id="ARBA00023054"/>
    </source>
</evidence>
<organism evidence="9 10">
    <name type="scientific">Phaedon cochleariae</name>
    <name type="common">Mustard beetle</name>
    <dbReference type="NCBI Taxonomy" id="80249"/>
    <lineage>
        <taxon>Eukaryota</taxon>
        <taxon>Metazoa</taxon>
        <taxon>Ecdysozoa</taxon>
        <taxon>Arthropoda</taxon>
        <taxon>Hexapoda</taxon>
        <taxon>Insecta</taxon>
        <taxon>Pterygota</taxon>
        <taxon>Neoptera</taxon>
        <taxon>Endopterygota</taxon>
        <taxon>Coleoptera</taxon>
        <taxon>Polyphaga</taxon>
        <taxon>Cucujiformia</taxon>
        <taxon>Chrysomeloidea</taxon>
        <taxon>Chrysomelidae</taxon>
        <taxon>Chrysomelinae</taxon>
        <taxon>Chrysomelini</taxon>
        <taxon>Phaedon</taxon>
    </lineage>
</organism>
<feature type="region of interest" description="Disordered" evidence="8">
    <location>
        <begin position="1"/>
        <end position="91"/>
    </location>
</feature>
<evidence type="ECO:0000256" key="4">
    <source>
        <dbReference type="ARBA" id="ARBA00023015"/>
    </source>
</evidence>
<reference evidence="9" key="2">
    <citation type="submission" date="2022-10" db="EMBL/GenBank/DDBJ databases">
        <authorList>
            <consortium name="ENA_rothamsted_submissions"/>
            <consortium name="culmorum"/>
            <person name="King R."/>
        </authorList>
    </citation>
    <scope>NUCLEOTIDE SEQUENCE</scope>
</reference>
<comment type="similarity">
    <text evidence="2">Belongs to the HEXIM family.</text>
</comment>
<accession>A0A9P0GMD8</accession>
<evidence type="ECO:0000256" key="1">
    <source>
        <dbReference type="ARBA" id="ARBA00004123"/>
    </source>
</evidence>
<dbReference type="Pfam" id="PF15313">
    <property type="entry name" value="HEXIM"/>
    <property type="match status" value="1"/>
</dbReference>
<dbReference type="EMBL" id="OU896707">
    <property type="protein sequence ID" value="CAH1117274.1"/>
    <property type="molecule type" value="Genomic_DNA"/>
</dbReference>
<dbReference type="GO" id="GO:0005737">
    <property type="term" value="C:cytoplasm"/>
    <property type="evidence" value="ECO:0007669"/>
    <property type="project" value="InterPro"/>
</dbReference>
<dbReference type="InterPro" id="IPR024872">
    <property type="entry name" value="HEXIM"/>
</dbReference>
<keyword evidence="10" id="KW-1185">Reference proteome</keyword>
<sequence>MSEMYPDLVDLQEDLKMGEDNGSDPQDDVVKQDACAPGMADSCTNMIEGELPVKKRKTRRGKSKRRHPYLKNPRKSNKLVKPEAPHNDNQFLLEDHGFNEELDKNLNRNRDSSFSVDSQGDFYSSPDDEELFRIKDFDDQYESLQAERLQGLSKTELIEEYLMLENKLEQLTKRLQKQEDDDLEDPELKQELERLTIENERLRRENETLRAKCTSDSEDSETDSSDSCSGTSNTNSSSSSGSSRSRSPLPHKRDELGKVDTQVL</sequence>
<dbReference type="PANTHER" id="PTHR13469:SF8">
    <property type="entry name" value="HEXIM P-TEFB COMPLEX SUBUNIT 1"/>
    <property type="match status" value="1"/>
</dbReference>
<dbReference type="PRINTS" id="PR02094">
    <property type="entry name" value="HEXIMFAMILY"/>
</dbReference>
<dbReference type="Proteomes" id="UP001153737">
    <property type="component" value="Chromosome 1"/>
</dbReference>
<proteinExistence type="inferred from homology"/>
<feature type="compositionally biased region" description="Polar residues" evidence="8">
    <location>
        <begin position="112"/>
        <end position="122"/>
    </location>
</feature>
<comment type="subcellular location">
    <subcellularLocation>
        <location evidence="1">Nucleus</location>
    </subcellularLocation>
</comment>
<keyword evidence="7" id="KW-0539">Nucleus</keyword>
<evidence type="ECO:0000256" key="2">
    <source>
        <dbReference type="ARBA" id="ARBA00008409"/>
    </source>
</evidence>
<dbReference type="PANTHER" id="PTHR13469">
    <property type="entry name" value="HEXAMETHYLENE BISACETAMIDE INDUCIBLE 1"/>
    <property type="match status" value="1"/>
</dbReference>
<protein>
    <submittedName>
        <fullName evidence="9">Uncharacterized protein</fullName>
    </submittedName>
</protein>
<evidence type="ECO:0000256" key="6">
    <source>
        <dbReference type="ARBA" id="ARBA00023163"/>
    </source>
</evidence>
<evidence type="ECO:0000256" key="8">
    <source>
        <dbReference type="SAM" id="MobiDB-lite"/>
    </source>
</evidence>
<feature type="region of interest" description="Disordered" evidence="8">
    <location>
        <begin position="199"/>
        <end position="264"/>
    </location>
</feature>
<keyword evidence="5" id="KW-0175">Coiled coil</keyword>
<dbReference type="GO" id="GO:0000122">
    <property type="term" value="P:negative regulation of transcription by RNA polymerase II"/>
    <property type="evidence" value="ECO:0007669"/>
    <property type="project" value="InterPro"/>
</dbReference>
<evidence type="ECO:0000256" key="3">
    <source>
        <dbReference type="ARBA" id="ARBA00022491"/>
    </source>
</evidence>
<dbReference type="GO" id="GO:0004861">
    <property type="term" value="F:cyclin-dependent protein serine/threonine kinase inhibitor activity"/>
    <property type="evidence" value="ECO:0007669"/>
    <property type="project" value="InterPro"/>
</dbReference>
<evidence type="ECO:0000256" key="7">
    <source>
        <dbReference type="ARBA" id="ARBA00023242"/>
    </source>
</evidence>
<dbReference type="Gene3D" id="6.10.250.2910">
    <property type="match status" value="1"/>
</dbReference>
<dbReference type="AlphaFoldDB" id="A0A9P0GMD8"/>
<dbReference type="GO" id="GO:0005654">
    <property type="term" value="C:nucleoplasm"/>
    <property type="evidence" value="ECO:0007669"/>
    <property type="project" value="TreeGrafter"/>
</dbReference>
<feature type="compositionally biased region" description="Basic residues" evidence="8">
    <location>
        <begin position="54"/>
        <end position="78"/>
    </location>
</feature>
<keyword evidence="3" id="KW-0678">Repressor</keyword>
<feature type="compositionally biased region" description="Low complexity" evidence="8">
    <location>
        <begin position="225"/>
        <end position="247"/>
    </location>
</feature>
<name>A0A9P0GMD8_PHACE</name>
<dbReference type="OrthoDB" id="10058500at2759"/>
<feature type="compositionally biased region" description="Basic and acidic residues" evidence="8">
    <location>
        <begin position="199"/>
        <end position="215"/>
    </location>
</feature>
<evidence type="ECO:0000313" key="10">
    <source>
        <dbReference type="Proteomes" id="UP001153737"/>
    </source>
</evidence>
<reference evidence="9" key="1">
    <citation type="submission" date="2022-01" db="EMBL/GenBank/DDBJ databases">
        <authorList>
            <person name="King R."/>
        </authorList>
    </citation>
    <scope>NUCLEOTIDE SEQUENCE</scope>
</reference>
<feature type="region of interest" description="Disordered" evidence="8">
    <location>
        <begin position="104"/>
        <end position="127"/>
    </location>
</feature>